<dbReference type="RefSeq" id="WP_249697442.1">
    <property type="nucleotide sequence ID" value="NZ_JAMFLX010000001.1"/>
</dbReference>
<feature type="compositionally biased region" description="Polar residues" evidence="1">
    <location>
        <begin position="17"/>
        <end position="26"/>
    </location>
</feature>
<sequence>MATAVAEKNEQQDDQYDLNTGETTTEMPEKASQKQLYIRRALEDRAEKKRLKAMSDDNYWDNL</sequence>
<dbReference type="Proteomes" id="UP001203338">
    <property type="component" value="Unassembled WGS sequence"/>
</dbReference>
<evidence type="ECO:0000313" key="3">
    <source>
        <dbReference type="Proteomes" id="UP001203338"/>
    </source>
</evidence>
<proteinExistence type="predicted"/>
<keyword evidence="3" id="KW-1185">Reference proteome</keyword>
<protein>
    <submittedName>
        <fullName evidence="2">Uncharacterized protein</fullName>
    </submittedName>
</protein>
<dbReference type="EMBL" id="JAMFLX010000001">
    <property type="protein sequence ID" value="MCL6268610.1"/>
    <property type="molecule type" value="Genomic_DNA"/>
</dbReference>
<dbReference type="InterPro" id="IPR058059">
    <property type="entry name" value="PA3496-like"/>
</dbReference>
<feature type="region of interest" description="Disordered" evidence="1">
    <location>
        <begin position="1"/>
        <end position="35"/>
    </location>
</feature>
<organism evidence="2 3">
    <name type="scientific">Parendozoicomonas callyspongiae</name>
    <dbReference type="NCBI Taxonomy" id="2942213"/>
    <lineage>
        <taxon>Bacteria</taxon>
        <taxon>Pseudomonadati</taxon>
        <taxon>Pseudomonadota</taxon>
        <taxon>Gammaproteobacteria</taxon>
        <taxon>Oceanospirillales</taxon>
        <taxon>Endozoicomonadaceae</taxon>
        <taxon>Parendozoicomonas</taxon>
    </lineage>
</organism>
<comment type="caution">
    <text evidence="2">The sequence shown here is derived from an EMBL/GenBank/DDBJ whole genome shotgun (WGS) entry which is preliminary data.</text>
</comment>
<accession>A0ABT0PB65</accession>
<evidence type="ECO:0000256" key="1">
    <source>
        <dbReference type="SAM" id="MobiDB-lite"/>
    </source>
</evidence>
<reference evidence="2 3" key="1">
    <citation type="submission" date="2022-05" db="EMBL/GenBank/DDBJ databases">
        <authorList>
            <person name="Park J.-S."/>
        </authorList>
    </citation>
    <scope>NUCLEOTIDE SEQUENCE [LARGE SCALE GENOMIC DNA]</scope>
    <source>
        <strain evidence="2 3">2012CJ34-2</strain>
    </source>
</reference>
<evidence type="ECO:0000313" key="2">
    <source>
        <dbReference type="EMBL" id="MCL6268610.1"/>
    </source>
</evidence>
<name>A0ABT0PB65_9GAMM</name>
<gene>
    <name evidence="2" type="ORF">M3P05_01405</name>
</gene>
<dbReference type="NCBIfam" id="NF046101">
    <property type="entry name" value="PA3496_fam"/>
    <property type="match status" value="1"/>
</dbReference>